<accession>A0ABD5J403</accession>
<dbReference type="GeneID" id="97435681"/>
<name>A0ABD5J403_9ACTN</name>
<dbReference type="InterPro" id="IPR016181">
    <property type="entry name" value="Acyl_CoA_acyltransferase"/>
</dbReference>
<sequence>MLTSTGEAIGGSGLTWWETFGETEIGWTFARAHWGKGYATEAARAVLAWGFGTLGIGRITAVIHHGNTASTAMARRRGFTPPRADSVLGRPCTVYALSSDDFAAGEDRTLQ</sequence>
<dbReference type="PANTHER" id="PTHR43792">
    <property type="entry name" value="GNAT FAMILY, PUTATIVE (AFU_ORTHOLOGUE AFUA_3G00765)-RELATED-RELATED"/>
    <property type="match status" value="1"/>
</dbReference>
<dbReference type="Gene3D" id="3.40.630.30">
    <property type="match status" value="1"/>
</dbReference>
<organism evidence="2 3">
    <name type="scientific">Streptomyces antimycoticus</name>
    <dbReference type="NCBI Taxonomy" id="68175"/>
    <lineage>
        <taxon>Bacteria</taxon>
        <taxon>Bacillati</taxon>
        <taxon>Actinomycetota</taxon>
        <taxon>Actinomycetes</taxon>
        <taxon>Kitasatosporales</taxon>
        <taxon>Streptomycetaceae</taxon>
        <taxon>Streptomyces</taxon>
        <taxon>Streptomyces violaceusniger group</taxon>
    </lineage>
</organism>
<reference evidence="2 3" key="1">
    <citation type="submission" date="2023-11" db="EMBL/GenBank/DDBJ databases">
        <title>30 novel species of actinomycetes from the DSMZ collection.</title>
        <authorList>
            <person name="Nouioui I."/>
        </authorList>
    </citation>
    <scope>NUCLEOTIDE SEQUENCE [LARGE SCALE GENOMIC DNA]</scope>
    <source>
        <strain evidence="2 3">DSM 41602</strain>
    </source>
</reference>
<dbReference type="Pfam" id="PF13302">
    <property type="entry name" value="Acetyltransf_3"/>
    <property type="match status" value="1"/>
</dbReference>
<proteinExistence type="predicted"/>
<comment type="caution">
    <text evidence="2">The sequence shown here is derived from an EMBL/GenBank/DDBJ whole genome shotgun (WGS) entry which is preliminary data.</text>
</comment>
<dbReference type="SUPFAM" id="SSF55729">
    <property type="entry name" value="Acyl-CoA N-acyltransferases (Nat)"/>
    <property type="match status" value="1"/>
</dbReference>
<dbReference type="InterPro" id="IPR051531">
    <property type="entry name" value="N-acetyltransferase"/>
</dbReference>
<dbReference type="EMBL" id="JAZBJQ010000001">
    <property type="protein sequence ID" value="MEE4582039.1"/>
    <property type="molecule type" value="Genomic_DNA"/>
</dbReference>
<dbReference type="RefSeq" id="WP_250846344.1">
    <property type="nucleotide sequence ID" value="NZ_CP108856.1"/>
</dbReference>
<evidence type="ECO:0000313" key="3">
    <source>
        <dbReference type="Proteomes" id="UP001354649"/>
    </source>
</evidence>
<gene>
    <name evidence="2" type="ORF">V2K49_02405</name>
</gene>
<dbReference type="Proteomes" id="UP001354649">
    <property type="component" value="Unassembled WGS sequence"/>
</dbReference>
<dbReference type="AlphaFoldDB" id="A0ABD5J403"/>
<protein>
    <submittedName>
        <fullName evidence="2">GNAT family N-acetyltransferase</fullName>
    </submittedName>
</protein>
<dbReference type="InterPro" id="IPR000182">
    <property type="entry name" value="GNAT_dom"/>
</dbReference>
<dbReference type="PANTHER" id="PTHR43792:SF1">
    <property type="entry name" value="N-ACETYLTRANSFERASE DOMAIN-CONTAINING PROTEIN"/>
    <property type="match status" value="1"/>
</dbReference>
<evidence type="ECO:0000313" key="2">
    <source>
        <dbReference type="EMBL" id="MEE4582039.1"/>
    </source>
</evidence>
<evidence type="ECO:0000259" key="1">
    <source>
        <dbReference type="Pfam" id="PF13302"/>
    </source>
</evidence>
<feature type="domain" description="N-acetyltransferase" evidence="1">
    <location>
        <begin position="4"/>
        <end position="80"/>
    </location>
</feature>